<comment type="caution">
    <text evidence="4">Lacks conserved residue(s) required for the propagation of feature annotation.</text>
</comment>
<comment type="caution">
    <text evidence="6">The sequence shown here is derived from an EMBL/GenBank/DDBJ whole genome shotgun (WGS) entry which is preliminary data.</text>
</comment>
<dbReference type="PANTHER" id="PTHR14226:SF76">
    <property type="entry name" value="NTE FAMILY PROTEIN RSSA"/>
    <property type="match status" value="1"/>
</dbReference>
<reference evidence="6 7" key="1">
    <citation type="submission" date="2022-06" db="EMBL/GenBank/DDBJ databases">
        <title>A taxonomic note on the genus Prevotella: Description of four novel genera and emended description of the genera Hallella and Xylanibacter.</title>
        <authorList>
            <person name="Hitch T.C.A."/>
        </authorList>
    </citation>
    <scope>NUCLEOTIDE SEQUENCE [LARGE SCALE GENOMIC DNA]</scope>
    <source>
        <strain evidence="6 7">DSM 100619</strain>
    </source>
</reference>
<dbReference type="Pfam" id="PF01734">
    <property type="entry name" value="Patatin"/>
    <property type="match status" value="1"/>
</dbReference>
<gene>
    <name evidence="6" type="ORF">NG821_03575</name>
</gene>
<dbReference type="SUPFAM" id="SSF52151">
    <property type="entry name" value="FabD/lysophospholipase-like"/>
    <property type="match status" value="1"/>
</dbReference>
<evidence type="ECO:0000256" key="3">
    <source>
        <dbReference type="ARBA" id="ARBA00023098"/>
    </source>
</evidence>
<feature type="active site" description="Nucleophile" evidence="4">
    <location>
        <position position="57"/>
    </location>
</feature>
<evidence type="ECO:0000256" key="1">
    <source>
        <dbReference type="ARBA" id="ARBA00022801"/>
    </source>
</evidence>
<dbReference type="Proteomes" id="UP001204015">
    <property type="component" value="Unassembled WGS sequence"/>
</dbReference>
<keyword evidence="7" id="KW-1185">Reference proteome</keyword>
<keyword evidence="2 4" id="KW-0442">Lipid degradation</keyword>
<organism evidence="6 7">
    <name type="scientific">Segatella cerevisiae</name>
    <dbReference type="NCBI Taxonomy" id="2053716"/>
    <lineage>
        <taxon>Bacteria</taxon>
        <taxon>Pseudomonadati</taxon>
        <taxon>Bacteroidota</taxon>
        <taxon>Bacteroidia</taxon>
        <taxon>Bacteroidales</taxon>
        <taxon>Prevotellaceae</taxon>
        <taxon>Segatella</taxon>
    </lineage>
</organism>
<sequence length="309" mass="34992">MISEKLENVFHLFNDAKKRKDIDLVLSTGGARGLAHIGAILQLEEMGYHIRSIAGTSMGALVGGLYAAGGLQDFREWMKTIDKKKIHQLYDFSLSLNHIVKGERIIKALKEIVPDRNIEDLNIPYCAVAADGITGKEVIFRKGSMYKAIRASISIPVFFNPVRQGERMYLDGGLVNPLPLNRVKRSKKSLLVAIDVSGHDYQGQIMMNQLIRQRNIDHNFAYSILNKILPHDDKGLDINYVSLLNRTYSIMIHQNTQLALKLTPPDIYVEIPMSRYSTFDFDKSERLIAIGRTKTRKMVERFLAKGESD</sequence>
<accession>A0ABT1BXD4</accession>
<dbReference type="Gene3D" id="3.40.1090.10">
    <property type="entry name" value="Cytosolic phospholipase A2 catalytic domain"/>
    <property type="match status" value="1"/>
</dbReference>
<dbReference type="PANTHER" id="PTHR14226">
    <property type="entry name" value="NEUROPATHY TARGET ESTERASE/SWISS CHEESE D.MELANOGASTER"/>
    <property type="match status" value="1"/>
</dbReference>
<keyword evidence="3 4" id="KW-0443">Lipid metabolism</keyword>
<dbReference type="InterPro" id="IPR016035">
    <property type="entry name" value="Acyl_Trfase/lysoPLipase"/>
</dbReference>
<dbReference type="InterPro" id="IPR002641">
    <property type="entry name" value="PNPLA_dom"/>
</dbReference>
<name>A0ABT1BXD4_9BACT</name>
<feature type="active site" description="Proton acceptor" evidence="4">
    <location>
        <position position="171"/>
    </location>
</feature>
<feature type="short sequence motif" description="GXSXG" evidence="4">
    <location>
        <begin position="55"/>
        <end position="59"/>
    </location>
</feature>
<evidence type="ECO:0000313" key="7">
    <source>
        <dbReference type="Proteomes" id="UP001204015"/>
    </source>
</evidence>
<keyword evidence="1 4" id="KW-0378">Hydrolase</keyword>
<dbReference type="InterPro" id="IPR050301">
    <property type="entry name" value="NTE"/>
</dbReference>
<proteinExistence type="predicted"/>
<evidence type="ECO:0000259" key="5">
    <source>
        <dbReference type="PROSITE" id="PS51635"/>
    </source>
</evidence>
<feature type="short sequence motif" description="DGA/G" evidence="4">
    <location>
        <begin position="171"/>
        <end position="173"/>
    </location>
</feature>
<protein>
    <submittedName>
        <fullName evidence="6">Patatin-like phospholipase family protein</fullName>
    </submittedName>
</protein>
<evidence type="ECO:0000256" key="4">
    <source>
        <dbReference type="PROSITE-ProRule" id="PRU01161"/>
    </source>
</evidence>
<feature type="domain" description="PNPLA" evidence="5">
    <location>
        <begin position="24"/>
        <end position="184"/>
    </location>
</feature>
<dbReference type="PROSITE" id="PS51635">
    <property type="entry name" value="PNPLA"/>
    <property type="match status" value="1"/>
</dbReference>
<dbReference type="RefSeq" id="WP_252760293.1">
    <property type="nucleotide sequence ID" value="NZ_JAMXLY010000008.1"/>
</dbReference>
<evidence type="ECO:0000313" key="6">
    <source>
        <dbReference type="EMBL" id="MCO6024933.1"/>
    </source>
</evidence>
<evidence type="ECO:0000256" key="2">
    <source>
        <dbReference type="ARBA" id="ARBA00022963"/>
    </source>
</evidence>
<dbReference type="EMBL" id="JAMXLY010000008">
    <property type="protein sequence ID" value="MCO6024933.1"/>
    <property type="molecule type" value="Genomic_DNA"/>
</dbReference>